<dbReference type="EMBL" id="FOAA01000002">
    <property type="protein sequence ID" value="SEK44789.1"/>
    <property type="molecule type" value="Genomic_DNA"/>
</dbReference>
<protein>
    <recommendedName>
        <fullName evidence="9">Lipid A biosynthesis acyltransferase</fullName>
        <ecNumber evidence="9">2.3.1.241</ecNumber>
    </recommendedName>
    <alternativeName>
        <fullName evidence="9">Kdo(2)-lipid IV(A) acyltransferase</fullName>
    </alternativeName>
</protein>
<dbReference type="AlphaFoldDB" id="A0A1H7H3B3"/>
<dbReference type="GO" id="GO:0008913">
    <property type="term" value="F:Kdo2-lipid IVA acyltransferase activity"/>
    <property type="evidence" value="ECO:0007669"/>
    <property type="project" value="UniProtKB-EC"/>
</dbReference>
<feature type="short sequence motif" description="HXXXXD motif" evidence="9">
    <location>
        <begin position="115"/>
        <end position="120"/>
    </location>
</feature>
<gene>
    <name evidence="9" type="primary">lpxL</name>
    <name evidence="10" type="ORF">SAMN05444515_10254</name>
</gene>
<dbReference type="EC" id="2.3.1.241" evidence="9"/>
<dbReference type="PANTHER" id="PTHR30606">
    <property type="entry name" value="LIPID A BIOSYNTHESIS LAUROYL ACYLTRANSFERASE"/>
    <property type="match status" value="1"/>
</dbReference>
<keyword evidence="8 9" id="KW-0012">Acyltransferase</keyword>
<dbReference type="Proteomes" id="UP000199256">
    <property type="component" value="Unassembled WGS sequence"/>
</dbReference>
<dbReference type="GO" id="GO:0009103">
    <property type="term" value="P:lipopolysaccharide biosynthetic process"/>
    <property type="evidence" value="ECO:0007669"/>
    <property type="project" value="UniProtKB-UniRule"/>
</dbReference>
<evidence type="ECO:0000256" key="8">
    <source>
        <dbReference type="ARBA" id="ARBA00023315"/>
    </source>
</evidence>
<evidence type="ECO:0000256" key="6">
    <source>
        <dbReference type="ARBA" id="ARBA00022989"/>
    </source>
</evidence>
<dbReference type="UniPathway" id="UPA00030"/>
<keyword evidence="1 9" id="KW-1003">Cell membrane</keyword>
<dbReference type="GO" id="GO:0036104">
    <property type="term" value="P:Kdo2-lipid A biosynthetic process"/>
    <property type="evidence" value="ECO:0007669"/>
    <property type="project" value="UniProtKB-UniRule"/>
</dbReference>
<evidence type="ECO:0000256" key="5">
    <source>
        <dbReference type="ARBA" id="ARBA00022985"/>
    </source>
</evidence>
<keyword evidence="11" id="KW-1185">Reference proteome</keyword>
<dbReference type="PANTHER" id="PTHR30606:SF9">
    <property type="entry name" value="LIPID A BIOSYNTHESIS LAUROYLTRANSFERASE"/>
    <property type="match status" value="1"/>
</dbReference>
<dbReference type="CDD" id="cd07984">
    <property type="entry name" value="LPLAT_LABLAT-like"/>
    <property type="match status" value="1"/>
</dbReference>
<dbReference type="HAMAP" id="MF_01942">
    <property type="entry name" value="Lipid_A_LpxL_LpxP"/>
    <property type="match status" value="1"/>
</dbReference>
<keyword evidence="4 9" id="KW-0812">Transmembrane</keyword>
<keyword evidence="6 9" id="KW-1133">Transmembrane helix</keyword>
<name>A0A1H7H3B3_9GAMM</name>
<accession>A0A1H7H3B3</accession>
<dbReference type="PIRSF" id="PIRSF026649">
    <property type="entry name" value="MsbB"/>
    <property type="match status" value="1"/>
</dbReference>
<comment type="similarity">
    <text evidence="9">Belongs to the LpxL/LpxM/LpxP family.</text>
</comment>
<dbReference type="GO" id="GO:0005886">
    <property type="term" value="C:plasma membrane"/>
    <property type="evidence" value="ECO:0007669"/>
    <property type="project" value="UniProtKB-SubCell"/>
</dbReference>
<dbReference type="UniPathway" id="UPA00360">
    <property type="reaction ID" value="UER00485"/>
</dbReference>
<evidence type="ECO:0000256" key="3">
    <source>
        <dbReference type="ARBA" id="ARBA00022679"/>
    </source>
</evidence>
<evidence type="ECO:0000256" key="7">
    <source>
        <dbReference type="ARBA" id="ARBA00023136"/>
    </source>
</evidence>
<evidence type="ECO:0000313" key="10">
    <source>
        <dbReference type="EMBL" id="SEK44789.1"/>
    </source>
</evidence>
<dbReference type="Pfam" id="PF03279">
    <property type="entry name" value="Lip_A_acyltrans"/>
    <property type="match status" value="1"/>
</dbReference>
<dbReference type="InterPro" id="IPR004960">
    <property type="entry name" value="LipA_acyltrans"/>
</dbReference>
<comment type="subcellular location">
    <subcellularLocation>
        <location evidence="9">Cell inner membrane</location>
        <topology evidence="9">Single-pass membrane protein</topology>
    </subcellularLocation>
</comment>
<dbReference type="GO" id="GO:0009245">
    <property type="term" value="P:lipid A biosynthetic process"/>
    <property type="evidence" value="ECO:0007669"/>
    <property type="project" value="InterPro"/>
</dbReference>
<evidence type="ECO:0000256" key="1">
    <source>
        <dbReference type="ARBA" id="ARBA00022475"/>
    </source>
</evidence>
<dbReference type="STRING" id="1396821.SAMN05444515_10254"/>
<keyword evidence="5 9" id="KW-0448">Lipopolysaccharide biosynthesis</keyword>
<organism evidence="10 11">
    <name type="scientific">Ectothiorhodospira marina</name>
    <dbReference type="NCBI Taxonomy" id="1396821"/>
    <lineage>
        <taxon>Bacteria</taxon>
        <taxon>Pseudomonadati</taxon>
        <taxon>Pseudomonadota</taxon>
        <taxon>Gammaproteobacteria</taxon>
        <taxon>Chromatiales</taxon>
        <taxon>Ectothiorhodospiraceae</taxon>
        <taxon>Ectothiorhodospira</taxon>
    </lineage>
</organism>
<keyword evidence="3 9" id="KW-0808">Transferase</keyword>
<comment type="catalytic activity">
    <reaction evidence="9">
        <text>an alpha-Kdo-(2-&gt;4)-alpha-Kdo-(2-&gt;6)-lipid IVA + a fatty acyl-[ACP] = an alpha-Kdo-(2-&gt;4)-alpha-Kdo-(2-&gt;6)-(acyl)-lipid IVA + holo-[ACP]</text>
        <dbReference type="Rhea" id="RHEA:69396"/>
        <dbReference type="Rhea" id="RHEA-COMP:9685"/>
        <dbReference type="Rhea" id="RHEA-COMP:14125"/>
        <dbReference type="ChEBI" id="CHEBI:64479"/>
        <dbReference type="ChEBI" id="CHEBI:138651"/>
        <dbReference type="ChEBI" id="CHEBI:176429"/>
        <dbReference type="ChEBI" id="CHEBI:176430"/>
        <dbReference type="EC" id="2.3.1.241"/>
    </reaction>
</comment>
<comment type="function">
    <text evidence="9">Catalyzes the transfer of an acyl chain from an acyl-[acyl-carrier-protein] (ACP) to a Kdo(2)-lipid IV(A) to form a Kdo(2)-(acyl)-lipid IV(A).</text>
</comment>
<evidence type="ECO:0000313" key="11">
    <source>
        <dbReference type="Proteomes" id="UP000199256"/>
    </source>
</evidence>
<comment type="pathway">
    <text evidence="9">Glycolipid biosynthesis; KDO(2)-lipid A biosynthesis; KDO(2)-lipid A from CMP-3-deoxy-D-manno-octulosonate and lipid IV(A): step 3/4.</text>
</comment>
<keyword evidence="7 9" id="KW-0472">Membrane</keyword>
<keyword evidence="2 9" id="KW-0997">Cell inner membrane</keyword>
<dbReference type="InterPro" id="IPR011920">
    <property type="entry name" value="Lipid_A_LpxL_LpxP"/>
</dbReference>
<evidence type="ECO:0000256" key="4">
    <source>
        <dbReference type="ARBA" id="ARBA00022692"/>
    </source>
</evidence>
<proteinExistence type="inferred from homology"/>
<comment type="pathway">
    <text evidence="9">Bacterial outer membrane biogenesis; lipopolysaccharide biosynthesis.</text>
</comment>
<sequence length="294" mass="34169">MWVGVALLWALVRLLPWRWLVRLGEGVGRLLHPLARERRRIAETNIRLCFPELDEKARQRLVKDHFRAMGAALFETPFGWWATDEQLASLEHVEGLEHLQEALAQGKGVLLLSAHFTSLEICGRLILRHQPLAAMYRANQNPVVEYFFRRNRERHCTRAIRRDQAKEVIRTLRQGEVVWYAPDQAFKTRASVMVPFFGQLAATNPATSRLARITGAPVMPFFGYRLPGNQGYRLVIHPPLEDFPGETPEADATRINQVIEQAIREAPEQYFWTHRRFKYKKCWGLPDPYRSHLD</sequence>
<reference evidence="11" key="1">
    <citation type="submission" date="2016-10" db="EMBL/GenBank/DDBJ databases">
        <authorList>
            <person name="Varghese N."/>
            <person name="Submissions S."/>
        </authorList>
    </citation>
    <scope>NUCLEOTIDE SEQUENCE [LARGE SCALE GENOMIC DNA]</scope>
    <source>
        <strain evidence="11">DSM 241</strain>
    </source>
</reference>
<evidence type="ECO:0000256" key="2">
    <source>
        <dbReference type="ARBA" id="ARBA00022519"/>
    </source>
</evidence>
<dbReference type="NCBIfam" id="TIGR02207">
    <property type="entry name" value="lipid_A_htrB"/>
    <property type="match status" value="1"/>
</dbReference>
<evidence type="ECO:0000256" key="9">
    <source>
        <dbReference type="HAMAP-Rule" id="MF_01942"/>
    </source>
</evidence>